<dbReference type="AlphaFoldDB" id="A0A0A6D631"/>
<keyword evidence="1" id="KW-0812">Transmembrane</keyword>
<name>A0A0A6D631_9PSED</name>
<gene>
    <name evidence="2" type="ORF">NZ35_27515</name>
</gene>
<evidence type="ECO:0000313" key="3">
    <source>
        <dbReference type="Proteomes" id="UP000030564"/>
    </source>
</evidence>
<dbReference type="EMBL" id="JSFK01000048">
    <property type="protein sequence ID" value="KHA70059.1"/>
    <property type="molecule type" value="Genomic_DNA"/>
</dbReference>
<organism evidence="2 3">
    <name type="scientific">Pseudomonas chlororaphis</name>
    <dbReference type="NCBI Taxonomy" id="587753"/>
    <lineage>
        <taxon>Bacteria</taxon>
        <taxon>Pseudomonadati</taxon>
        <taxon>Pseudomonadota</taxon>
        <taxon>Gammaproteobacteria</taxon>
        <taxon>Pseudomonadales</taxon>
        <taxon>Pseudomonadaceae</taxon>
        <taxon>Pseudomonas</taxon>
    </lineage>
</organism>
<proteinExistence type="predicted"/>
<dbReference type="Proteomes" id="UP000030564">
    <property type="component" value="Unassembled WGS sequence"/>
</dbReference>
<keyword evidence="1" id="KW-1133">Transmembrane helix</keyword>
<reference evidence="2 3" key="1">
    <citation type="submission" date="2014-10" db="EMBL/GenBank/DDBJ databases">
        <title>Draft genome sequence of Pseudomonas chlororaphis EA105.</title>
        <authorList>
            <person name="McCully L.M."/>
            <person name="Bitzer A.S."/>
            <person name="Spence C."/>
            <person name="Bais H."/>
            <person name="Silby M.W."/>
        </authorList>
    </citation>
    <scope>NUCLEOTIDE SEQUENCE [LARGE SCALE GENOMIC DNA]</scope>
    <source>
        <strain evidence="2 3">EA105</strain>
    </source>
</reference>
<feature type="transmembrane region" description="Helical" evidence="1">
    <location>
        <begin position="27"/>
        <end position="44"/>
    </location>
</feature>
<dbReference type="PATRIC" id="fig|587753.9.peg.4865"/>
<comment type="caution">
    <text evidence="2">The sequence shown here is derived from an EMBL/GenBank/DDBJ whole genome shotgun (WGS) entry which is preliminary data.</text>
</comment>
<sequence>MSPMWSVSKMKGRVSIMSKWKRTAKQLCKEFWLPLIVATGWVAYNWVGQTFSIKEAITHFSGSFFFVSYMTGQFFRVRKQAGMEASVASLQQRLEKMINDFQEKSLWTINHITGGDSYCYAEPQLSRQSYLGIRWDVKNSGAFPMYNVTAKIDDLDSRIYLPSGQLFTRSEVMTLGDIPCDATRFFDWHHFGGEDMQHFTITLDSRNGRIIQDIRIKLIDGKRSVALRLTKDGEIPTVLKEVIPENFPRDVSGNFDWSEPEPRSLPFTGWVPPFDHQSKS</sequence>
<evidence type="ECO:0000256" key="1">
    <source>
        <dbReference type="SAM" id="Phobius"/>
    </source>
</evidence>
<protein>
    <submittedName>
        <fullName evidence="2">Uncharacterized protein</fullName>
    </submittedName>
</protein>
<keyword evidence="1" id="KW-0472">Membrane</keyword>
<accession>A0A0A6D631</accession>
<evidence type="ECO:0000313" key="2">
    <source>
        <dbReference type="EMBL" id="KHA70059.1"/>
    </source>
</evidence>